<reference evidence="1" key="1">
    <citation type="submission" date="2020-05" db="EMBL/GenBank/DDBJ databases">
        <authorList>
            <person name="Chiriac C."/>
            <person name="Salcher M."/>
            <person name="Ghai R."/>
            <person name="Kavagutti S V."/>
        </authorList>
    </citation>
    <scope>NUCLEOTIDE SEQUENCE</scope>
</reference>
<name>A0A6J7WVB1_9CAUD</name>
<gene>
    <name evidence="1" type="ORF">UFOVP232_33</name>
</gene>
<proteinExistence type="predicted"/>
<evidence type="ECO:0000313" key="1">
    <source>
        <dbReference type="EMBL" id="CAB5220044.1"/>
    </source>
</evidence>
<sequence length="167" mass="18385">MARKANAFSISKIIAGKREDLARARAEIVKLQDNAPRFRGAMHVVNLVADHAQELGFTRWSSAYPYVNSDGSLEISVSIEGYADSLKTGVVADICERAMACHFEATESEDYLSEWASQRTFKFTQNIAGVAIRFKVVANVNSASESCRKVQVGSEIKEVAKYELVCA</sequence>
<accession>A0A6J7WVB1</accession>
<organism evidence="1">
    <name type="scientific">uncultured Caudovirales phage</name>
    <dbReference type="NCBI Taxonomy" id="2100421"/>
    <lineage>
        <taxon>Viruses</taxon>
        <taxon>Duplodnaviria</taxon>
        <taxon>Heunggongvirae</taxon>
        <taxon>Uroviricota</taxon>
        <taxon>Caudoviricetes</taxon>
        <taxon>Peduoviridae</taxon>
        <taxon>Maltschvirus</taxon>
        <taxon>Maltschvirus maltsch</taxon>
    </lineage>
</organism>
<dbReference type="EMBL" id="LR798281">
    <property type="protein sequence ID" value="CAB5220044.1"/>
    <property type="molecule type" value="Genomic_DNA"/>
</dbReference>
<protein>
    <submittedName>
        <fullName evidence="1">Uncharacterized protein</fullName>
    </submittedName>
</protein>